<gene>
    <name evidence="1" type="ORF">EJC51_45370</name>
</gene>
<proteinExistence type="predicted"/>
<evidence type="ECO:0000313" key="1">
    <source>
        <dbReference type="EMBL" id="AZP22659.1"/>
    </source>
</evidence>
<dbReference type="EMBL" id="CP034463">
    <property type="protein sequence ID" value="AZP22659.1"/>
    <property type="molecule type" value="Genomic_DNA"/>
</dbReference>
<dbReference type="KEGG" id="saqu:EJC51_45370"/>
<dbReference type="RefSeq" id="WP_126276460.1">
    <property type="nucleotide sequence ID" value="NZ_CP034463.1"/>
</dbReference>
<evidence type="ECO:0000313" key="2">
    <source>
        <dbReference type="Proteomes" id="UP000280197"/>
    </source>
</evidence>
<reference evidence="1 2" key="1">
    <citation type="submission" date="2018-12" db="EMBL/GenBank/DDBJ databases">
        <authorList>
            <person name="Li K."/>
        </authorList>
    </citation>
    <scope>NUCLEOTIDE SEQUENCE [LARGE SCALE GENOMIC DNA]</scope>
    <source>
        <strain evidence="2">CR22</strain>
    </source>
</reference>
<keyword evidence="2" id="KW-1185">Reference proteome</keyword>
<name>A0A3Q9C7H2_9ACTN</name>
<protein>
    <submittedName>
        <fullName evidence="1">Uncharacterized protein</fullName>
    </submittedName>
</protein>
<sequence>MLSPVGAVDDLVRRLLWSTSVTHRHHPSDQVPEGSTRDHVGWVRTSVTVVDRIVTWWHGTPRS</sequence>
<dbReference type="AlphaFoldDB" id="A0A3Q9C7H2"/>
<organism evidence="1 2">
    <name type="scientific">Streptomyces aquilus</name>
    <dbReference type="NCBI Taxonomy" id="2548456"/>
    <lineage>
        <taxon>Bacteria</taxon>
        <taxon>Bacillati</taxon>
        <taxon>Actinomycetota</taxon>
        <taxon>Actinomycetes</taxon>
        <taxon>Kitasatosporales</taxon>
        <taxon>Streptomycetaceae</taxon>
        <taxon>Streptomyces</taxon>
    </lineage>
</organism>
<accession>A0A3Q9C7H2</accession>
<dbReference type="Proteomes" id="UP000280197">
    <property type="component" value="Chromosome"/>
</dbReference>